<keyword evidence="3" id="KW-1185">Reference proteome</keyword>
<feature type="region of interest" description="Disordered" evidence="1">
    <location>
        <begin position="1"/>
        <end position="56"/>
    </location>
</feature>
<evidence type="ECO:0000313" key="3">
    <source>
        <dbReference type="Proteomes" id="UP000015105"/>
    </source>
</evidence>
<dbReference type="Proteomes" id="UP000015105">
    <property type="component" value="Chromosome 4D"/>
</dbReference>
<reference evidence="2" key="5">
    <citation type="journal article" date="2021" name="G3 (Bethesda)">
        <title>Aegilops tauschii genome assembly Aet v5.0 features greater sequence contiguity and improved annotation.</title>
        <authorList>
            <person name="Wang L."/>
            <person name="Zhu T."/>
            <person name="Rodriguez J.C."/>
            <person name="Deal K.R."/>
            <person name="Dubcovsky J."/>
            <person name="McGuire P.E."/>
            <person name="Lux T."/>
            <person name="Spannagl M."/>
            <person name="Mayer K.F.X."/>
            <person name="Baldrich P."/>
            <person name="Meyers B.C."/>
            <person name="Huo N."/>
            <person name="Gu Y.Q."/>
            <person name="Zhou H."/>
            <person name="Devos K.M."/>
            <person name="Bennetzen J.L."/>
            <person name="Unver T."/>
            <person name="Budak H."/>
            <person name="Gulick P.J."/>
            <person name="Galiba G."/>
            <person name="Kalapos B."/>
            <person name="Nelson D.R."/>
            <person name="Li P."/>
            <person name="You F.M."/>
            <person name="Luo M.C."/>
            <person name="Dvorak J."/>
        </authorList>
    </citation>
    <scope>NUCLEOTIDE SEQUENCE [LARGE SCALE GENOMIC DNA]</scope>
    <source>
        <strain evidence="2">cv. AL8/78</strain>
    </source>
</reference>
<evidence type="ECO:0000256" key="1">
    <source>
        <dbReference type="SAM" id="MobiDB-lite"/>
    </source>
</evidence>
<organism evidence="2 3">
    <name type="scientific">Aegilops tauschii subsp. strangulata</name>
    <name type="common">Goatgrass</name>
    <dbReference type="NCBI Taxonomy" id="200361"/>
    <lineage>
        <taxon>Eukaryota</taxon>
        <taxon>Viridiplantae</taxon>
        <taxon>Streptophyta</taxon>
        <taxon>Embryophyta</taxon>
        <taxon>Tracheophyta</taxon>
        <taxon>Spermatophyta</taxon>
        <taxon>Magnoliopsida</taxon>
        <taxon>Liliopsida</taxon>
        <taxon>Poales</taxon>
        <taxon>Poaceae</taxon>
        <taxon>BOP clade</taxon>
        <taxon>Pooideae</taxon>
        <taxon>Triticodae</taxon>
        <taxon>Triticeae</taxon>
        <taxon>Triticinae</taxon>
        <taxon>Aegilops</taxon>
    </lineage>
</organism>
<accession>A0A453HDF1</accession>
<name>A0A453HDF1_AEGTS</name>
<dbReference type="AlphaFoldDB" id="A0A453HDF1"/>
<proteinExistence type="predicted"/>
<reference evidence="2" key="3">
    <citation type="journal article" date="2017" name="Nature">
        <title>Genome sequence of the progenitor of the wheat D genome Aegilops tauschii.</title>
        <authorList>
            <person name="Luo M.C."/>
            <person name="Gu Y.Q."/>
            <person name="Puiu D."/>
            <person name="Wang H."/>
            <person name="Twardziok S.O."/>
            <person name="Deal K.R."/>
            <person name="Huo N."/>
            <person name="Zhu T."/>
            <person name="Wang L."/>
            <person name="Wang Y."/>
            <person name="McGuire P.E."/>
            <person name="Liu S."/>
            <person name="Long H."/>
            <person name="Ramasamy R.K."/>
            <person name="Rodriguez J.C."/>
            <person name="Van S.L."/>
            <person name="Yuan L."/>
            <person name="Wang Z."/>
            <person name="Xia Z."/>
            <person name="Xiao L."/>
            <person name="Anderson O.D."/>
            <person name="Ouyang S."/>
            <person name="Liang Y."/>
            <person name="Zimin A.V."/>
            <person name="Pertea G."/>
            <person name="Qi P."/>
            <person name="Bennetzen J.L."/>
            <person name="Dai X."/>
            <person name="Dawson M.W."/>
            <person name="Muller H.G."/>
            <person name="Kugler K."/>
            <person name="Rivarola-Duarte L."/>
            <person name="Spannagl M."/>
            <person name="Mayer K.F.X."/>
            <person name="Lu F.H."/>
            <person name="Bevan M.W."/>
            <person name="Leroy P."/>
            <person name="Li P."/>
            <person name="You F.M."/>
            <person name="Sun Q."/>
            <person name="Liu Z."/>
            <person name="Lyons E."/>
            <person name="Wicker T."/>
            <person name="Salzberg S.L."/>
            <person name="Devos K.M."/>
            <person name="Dvorak J."/>
        </authorList>
    </citation>
    <scope>NUCLEOTIDE SEQUENCE [LARGE SCALE GENOMIC DNA]</scope>
    <source>
        <strain evidence="2">cv. AL8/78</strain>
    </source>
</reference>
<reference evidence="2" key="4">
    <citation type="submission" date="2019-03" db="UniProtKB">
        <authorList>
            <consortium name="EnsemblPlants"/>
        </authorList>
    </citation>
    <scope>IDENTIFICATION</scope>
</reference>
<dbReference type="GO" id="GO:0005742">
    <property type="term" value="C:mitochondrial outer membrane translocase complex"/>
    <property type="evidence" value="ECO:0007669"/>
    <property type="project" value="InterPro"/>
</dbReference>
<dbReference type="EnsemblPlants" id="AET4Gv20158000.1">
    <property type="protein sequence ID" value="AET4Gv20158000.1"/>
    <property type="gene ID" value="AET4Gv20158000"/>
</dbReference>
<dbReference type="InterPro" id="IPR034553">
    <property type="entry name" value="TOM5_viridi"/>
</dbReference>
<reference evidence="3" key="1">
    <citation type="journal article" date="2014" name="Science">
        <title>Ancient hybridizations among the ancestral genomes of bread wheat.</title>
        <authorList>
            <consortium name="International Wheat Genome Sequencing Consortium,"/>
            <person name="Marcussen T."/>
            <person name="Sandve S.R."/>
            <person name="Heier L."/>
            <person name="Spannagl M."/>
            <person name="Pfeifer M."/>
            <person name="Jakobsen K.S."/>
            <person name="Wulff B.B."/>
            <person name="Steuernagel B."/>
            <person name="Mayer K.F."/>
            <person name="Olsen O.A."/>
        </authorList>
    </citation>
    <scope>NUCLEOTIDE SEQUENCE [LARGE SCALE GENOMIC DNA]</scope>
    <source>
        <strain evidence="3">cv. AL8/78</strain>
    </source>
</reference>
<feature type="compositionally biased region" description="Basic and acidic residues" evidence="1">
    <location>
        <begin position="16"/>
        <end position="31"/>
    </location>
</feature>
<dbReference type="Gramene" id="AET4Gv20158000.1">
    <property type="protein sequence ID" value="AET4Gv20158000.1"/>
    <property type="gene ID" value="AET4Gv20158000"/>
</dbReference>
<reference evidence="3" key="2">
    <citation type="journal article" date="2017" name="Nat. Plants">
        <title>The Aegilops tauschii genome reveals multiple impacts of transposons.</title>
        <authorList>
            <person name="Zhao G."/>
            <person name="Zou C."/>
            <person name="Li K."/>
            <person name="Wang K."/>
            <person name="Li T."/>
            <person name="Gao L."/>
            <person name="Zhang X."/>
            <person name="Wang H."/>
            <person name="Yang Z."/>
            <person name="Liu X."/>
            <person name="Jiang W."/>
            <person name="Mao L."/>
            <person name="Kong X."/>
            <person name="Jiao Y."/>
            <person name="Jia J."/>
        </authorList>
    </citation>
    <scope>NUCLEOTIDE SEQUENCE [LARGE SCALE GENOMIC DNA]</scope>
    <source>
        <strain evidence="3">cv. AL8/78</strain>
    </source>
</reference>
<evidence type="ECO:0000313" key="2">
    <source>
        <dbReference type="EnsemblPlants" id="AET4Gv20158000.1"/>
    </source>
</evidence>
<evidence type="ECO:0008006" key="4">
    <source>
        <dbReference type="Google" id="ProtNLM"/>
    </source>
</evidence>
<dbReference type="STRING" id="200361.A0A453HDF1"/>
<sequence length="105" mass="11897">QQQSPNHDLISWRSRGNREIRQEKEEARGGKSETLNPRIPKPSIRSDPTRPAAMASAPVEKLKSLWNSQVMDEEQWAVNYRVLKAAGIFAGSIFLMRAFGDMMVV</sequence>
<dbReference type="PANTHER" id="PTHR37251:SF1">
    <property type="entry name" value="MITOCHONDRIAL IMPORT RECEPTOR SUBUNIT TOM5 HOMOLOG"/>
    <property type="match status" value="1"/>
</dbReference>
<dbReference type="PANTHER" id="PTHR37251">
    <property type="entry name" value="MITOCHONDRIAL IMPORT RECEPTOR SUBUNIT TOM5 HOMOLOG"/>
    <property type="match status" value="1"/>
</dbReference>
<protein>
    <recommendedName>
        <fullName evidence="4">Mitochondrial import receptor subunit TOM5 homolog</fullName>
    </recommendedName>
</protein>